<feature type="compositionally biased region" description="Acidic residues" evidence="1">
    <location>
        <begin position="394"/>
        <end position="404"/>
    </location>
</feature>
<evidence type="ECO:0000313" key="2">
    <source>
        <dbReference type="EMBL" id="UWM56075.1"/>
    </source>
</evidence>
<accession>A0A9E7R555</accession>
<dbReference type="EMBL" id="CP104003">
    <property type="protein sequence ID" value="UWM56075.1"/>
    <property type="molecule type" value="Genomic_DNA"/>
</dbReference>
<protein>
    <submittedName>
        <fullName evidence="2">DUF5305 domain-containing protein</fullName>
    </submittedName>
</protein>
<name>A0A9E7R555_9EURY</name>
<evidence type="ECO:0000313" key="3">
    <source>
        <dbReference type="Proteomes" id="UP001057580"/>
    </source>
</evidence>
<feature type="compositionally biased region" description="Low complexity" evidence="1">
    <location>
        <begin position="372"/>
        <end position="393"/>
    </location>
</feature>
<dbReference type="RefSeq" id="WP_260595195.1">
    <property type="nucleotide sequence ID" value="NZ_CP104003.1"/>
</dbReference>
<proteinExistence type="predicted"/>
<dbReference type="AlphaFoldDB" id="A0A9E7R555"/>
<feature type="region of interest" description="Disordered" evidence="1">
    <location>
        <begin position="365"/>
        <end position="404"/>
    </location>
</feature>
<keyword evidence="3" id="KW-1185">Reference proteome</keyword>
<dbReference type="InterPro" id="IPR035185">
    <property type="entry name" value="DUF5305"/>
</dbReference>
<sequence length="404" mass="44508">MDVWSLLSRLRPVALHLGVAFLLLGVAVTGVTGYTHLSDPMEEVTQRQEVPTVSATTTYATTATVTGESDLYDEGTRLRNESTYVVRASPEVSVAVQTRFDQRVSAAEQRLWLETRALRDEEVFWNRRTPLDRTTFDEGAAVETAGTLNASALVDRRDRLRSELGGRSDIQMALVATVEFEDPVTGESRTRVRRIPLELAGGSLFSLGAEEPTPTQTFATTRTVTTERMGPVPWLRYGAGVALLALGGTFLWLRDRDSVLGTSIERTTVGEWERTLRRYSEWISAGSLVNHESEETIPIDDVPELVKMSMNNRGGLVHCDTTDIVAYLDGDVTYYCRGPGSTWDPQDTLASAFGFKTEVPEDEAFQRRSAELSESVSVSTTSDDGEDFTFGFDFGEEDGGEDGA</sequence>
<gene>
    <name evidence="2" type="ORF">N0B31_07225</name>
</gene>
<dbReference type="GeneID" id="74942201"/>
<organism evidence="2 3">
    <name type="scientific">Salinirubellus salinus</name>
    <dbReference type="NCBI Taxonomy" id="1364945"/>
    <lineage>
        <taxon>Archaea</taxon>
        <taxon>Methanobacteriati</taxon>
        <taxon>Methanobacteriota</taxon>
        <taxon>Stenosarchaea group</taxon>
        <taxon>Halobacteria</taxon>
        <taxon>Halobacteriales</taxon>
        <taxon>Natronomonadaceae</taxon>
        <taxon>Salinirubellus</taxon>
    </lineage>
</organism>
<dbReference type="Proteomes" id="UP001057580">
    <property type="component" value="Chromosome"/>
</dbReference>
<dbReference type="Pfam" id="PF17231">
    <property type="entry name" value="DUF5305"/>
    <property type="match status" value="1"/>
</dbReference>
<evidence type="ECO:0000256" key="1">
    <source>
        <dbReference type="SAM" id="MobiDB-lite"/>
    </source>
</evidence>
<reference evidence="2" key="1">
    <citation type="submission" date="2022-09" db="EMBL/GenBank/DDBJ databases">
        <title>Diverse halophilic archaea isolated from saline environments.</title>
        <authorList>
            <person name="Cui H.-L."/>
        </authorList>
    </citation>
    <scope>NUCLEOTIDE SEQUENCE</scope>
    <source>
        <strain evidence="2">ZS-35-S2</strain>
    </source>
</reference>
<dbReference type="KEGG" id="ssai:N0B31_07225"/>